<comment type="caution">
    <text evidence="1">The sequence shown here is derived from an EMBL/GenBank/DDBJ whole genome shotgun (WGS) entry which is preliminary data.</text>
</comment>
<evidence type="ECO:0000313" key="1">
    <source>
        <dbReference type="EMBL" id="CAF9932176.1"/>
    </source>
</evidence>
<reference evidence="1" key="1">
    <citation type="submission" date="2021-03" db="EMBL/GenBank/DDBJ databases">
        <authorList>
            <person name="Tagirdzhanova G."/>
        </authorList>
    </citation>
    <scope>NUCLEOTIDE SEQUENCE</scope>
</reference>
<accession>A0A8H3FWU0</accession>
<dbReference type="EMBL" id="CAJPDS010000062">
    <property type="protein sequence ID" value="CAF9932176.1"/>
    <property type="molecule type" value="Genomic_DNA"/>
</dbReference>
<sequence>MFPSALGKKISSKPAEQGDSVNNSLNQFYEADIARLNAAALMPQRQHRPMYCWPRAGNEEKIQSNTAPQTQPLRKPIFQQASFATAHGAPTPQSLPRPIIPHPTISYPTVLPNQVPPNIETSFSTPRPAPVPPHNHAPFNLHQNTFLAPKVYAVPPPTAQHPVQQTHTTIKPTRTPTKKEAFKSHLQEMQQEKVRYDLSLSKYGRIWSWLDAIPVQVEQEVNLGLLGGVGGCSEEK</sequence>
<name>A0A8H3FWU0_9LECA</name>
<dbReference type="Proteomes" id="UP000664521">
    <property type="component" value="Unassembled WGS sequence"/>
</dbReference>
<evidence type="ECO:0000313" key="2">
    <source>
        <dbReference type="Proteomes" id="UP000664521"/>
    </source>
</evidence>
<dbReference type="AlphaFoldDB" id="A0A8H3FWU0"/>
<organism evidence="1 2">
    <name type="scientific">Heterodermia speciosa</name>
    <dbReference type="NCBI Taxonomy" id="116794"/>
    <lineage>
        <taxon>Eukaryota</taxon>
        <taxon>Fungi</taxon>
        <taxon>Dikarya</taxon>
        <taxon>Ascomycota</taxon>
        <taxon>Pezizomycotina</taxon>
        <taxon>Lecanoromycetes</taxon>
        <taxon>OSLEUM clade</taxon>
        <taxon>Lecanoromycetidae</taxon>
        <taxon>Caliciales</taxon>
        <taxon>Physciaceae</taxon>
        <taxon>Heterodermia</taxon>
    </lineage>
</organism>
<gene>
    <name evidence="1" type="ORF">HETSPECPRED_008287</name>
</gene>
<proteinExistence type="predicted"/>
<protein>
    <submittedName>
        <fullName evidence="1">Uncharacterized protein</fullName>
    </submittedName>
</protein>
<keyword evidence="2" id="KW-1185">Reference proteome</keyword>